<dbReference type="EMBL" id="JBEPCV010000031">
    <property type="protein sequence ID" value="MER6907360.1"/>
    <property type="molecule type" value="Genomic_DNA"/>
</dbReference>
<dbReference type="SUPFAM" id="SSF50969">
    <property type="entry name" value="YVTN repeat-like/Quinoprotein amine dehydrogenase"/>
    <property type="match status" value="1"/>
</dbReference>
<accession>A0ABV1VLJ3</accession>
<dbReference type="Proteomes" id="UP001490330">
    <property type="component" value="Unassembled WGS sequence"/>
</dbReference>
<proteinExistence type="predicted"/>
<dbReference type="InterPro" id="IPR015943">
    <property type="entry name" value="WD40/YVTN_repeat-like_dom_sf"/>
</dbReference>
<dbReference type="PANTHER" id="PTHR44019:SF8">
    <property type="entry name" value="POC1 CENTRIOLAR PROTEIN HOMOLOG"/>
    <property type="match status" value="1"/>
</dbReference>
<evidence type="ECO:0000256" key="2">
    <source>
        <dbReference type="ARBA" id="ARBA00022737"/>
    </source>
</evidence>
<name>A0ABV1VLJ3_9ACTN</name>
<keyword evidence="4" id="KW-1185">Reference proteome</keyword>
<organism evidence="3 4">
    <name type="scientific">Streptomyces flaveolus</name>
    <dbReference type="NCBI Taxonomy" id="67297"/>
    <lineage>
        <taxon>Bacteria</taxon>
        <taxon>Bacillati</taxon>
        <taxon>Actinomycetota</taxon>
        <taxon>Actinomycetes</taxon>
        <taxon>Kitasatosporales</taxon>
        <taxon>Streptomycetaceae</taxon>
        <taxon>Streptomyces</taxon>
    </lineage>
</organism>
<dbReference type="PANTHER" id="PTHR44019">
    <property type="entry name" value="WD REPEAT-CONTAINING PROTEIN 55"/>
    <property type="match status" value="1"/>
</dbReference>
<dbReference type="InterPro" id="IPR050505">
    <property type="entry name" value="WDR55/POC1"/>
</dbReference>
<dbReference type="InterPro" id="IPR011044">
    <property type="entry name" value="Quino_amine_DH_bsu"/>
</dbReference>
<evidence type="ECO:0000313" key="4">
    <source>
        <dbReference type="Proteomes" id="UP001490330"/>
    </source>
</evidence>
<keyword evidence="2" id="KW-0677">Repeat</keyword>
<dbReference type="RefSeq" id="WP_350721891.1">
    <property type="nucleotide sequence ID" value="NZ_JBEPCO010000032.1"/>
</dbReference>
<reference evidence="3 4" key="1">
    <citation type="submission" date="2024-06" db="EMBL/GenBank/DDBJ databases">
        <title>The Natural Products Discovery Center: Release of the First 8490 Sequenced Strains for Exploring Actinobacteria Biosynthetic Diversity.</title>
        <authorList>
            <person name="Kalkreuter E."/>
            <person name="Kautsar S.A."/>
            <person name="Yang D."/>
            <person name="Bader C.D."/>
            <person name="Teijaro C.N."/>
            <person name="Fluegel L."/>
            <person name="Davis C.M."/>
            <person name="Simpson J.R."/>
            <person name="Lauterbach L."/>
            <person name="Steele A.D."/>
            <person name="Gui C."/>
            <person name="Meng S."/>
            <person name="Li G."/>
            <person name="Viehrig K."/>
            <person name="Ye F."/>
            <person name="Su P."/>
            <person name="Kiefer A.F."/>
            <person name="Nichols A."/>
            <person name="Cepeda A.J."/>
            <person name="Yan W."/>
            <person name="Fan B."/>
            <person name="Jiang Y."/>
            <person name="Adhikari A."/>
            <person name="Zheng C.-J."/>
            <person name="Schuster L."/>
            <person name="Cowan T.M."/>
            <person name="Smanski M.J."/>
            <person name="Chevrette M.G."/>
            <person name="De Carvalho L.P.S."/>
            <person name="Shen B."/>
        </authorList>
    </citation>
    <scope>NUCLEOTIDE SEQUENCE [LARGE SCALE GENOMIC DNA]</scope>
    <source>
        <strain evidence="3 4">NPDC000632</strain>
    </source>
</reference>
<dbReference type="Gene3D" id="2.130.10.10">
    <property type="entry name" value="YVTN repeat-like/Quinoprotein amine dehydrogenase"/>
    <property type="match status" value="2"/>
</dbReference>
<keyword evidence="1" id="KW-0853">WD repeat</keyword>
<protein>
    <submittedName>
        <fullName evidence="3">WD40 repeat domain-containing protein</fullName>
    </submittedName>
</protein>
<gene>
    <name evidence="3" type="ORF">ABT322_27250</name>
</gene>
<dbReference type="SUPFAM" id="SSF69322">
    <property type="entry name" value="Tricorn protease domain 2"/>
    <property type="match status" value="1"/>
</dbReference>
<evidence type="ECO:0000256" key="1">
    <source>
        <dbReference type="ARBA" id="ARBA00022574"/>
    </source>
</evidence>
<comment type="caution">
    <text evidence="3">The sequence shown here is derived from an EMBL/GenBank/DDBJ whole genome shotgun (WGS) entry which is preliminary data.</text>
</comment>
<sequence length="1133" mass="118986">MPPLRQREEIRRALLSPGQPAFAYVKERVAAEDVAALQVLRDGNTPLHRMLTPRAAAATSVRSLVGHPPFLSEEPAATQSLRASAAMGLALVGDAGRSTDELATGLLWLRAVHAHPGHELSSPQALLERTNAGHATRLRRLMDAVPTADQDLALSALMWLLALEGALPQPHPAAKATVLFDDGRSGVRGTLALAVLPQGPAALLPDPRVMSGFRGDKRFRQSLRDAWDGIGRGVTTTVLWSLTDPDGVVGMVEDNSLGCAFAVLLGEAERAGRRVRPPALRRINPRTALVGGLDAARPGALVSVGGYAAKLKAAGEGANVVVPAADRDEARQALPGGTADRLMFAATVGEAARRARVWDFPVVKRVSYTVVATLSVLVLLSLYLANRLGAAGEAEARRALASDLAAEAMLLRETDPRLAALLGLAGYTMEPDTPRAVQAMRDVLEANSGVRLSWRASPEEVHSIAVDDRHGRVYTTGDDPYLKSWDLLTGKELGRTGGAVTDLVLDHASGLLAARDGTAVSVYSMLRPVPRLMGRLAAPSCGGKGGKPVANAFAGNGARLVEVLSDGAVAQYDTTTLEEIDCRRTGDVVNQGRLIRAADDSVIDATAAPSPSPALAGQPYDEDKALLLLSSGDVMALGLDSHKLSTEIGRSDVQGNALQIDAGDTAVLLATPLGVQAWDRRSRRTLSFPVGGLSYRPRAMTAYHGSVAIAGNDGTALVPVGGGDDRIGSRGLEEPRGGPAFTAAVGDLFTVVSGGRGGRVNVLDDRPQPLGLSPTPHADAASFGPDGLLLLAHGGEPFSPDSVYTTDPRTTPKIALNPATQEYAHVAEYPLRDTFEFREAATAEPLVAAVGRSDGNAAAAVVWRGKGAAPKVLPVPGPDRAAAAGERLLTAVAFVPEADLLVARHATGPLAIWSTRTWQLVATVPLTAGSGLAVHGTQALALENRGPEGPRIVLVDLTTRTITRSAAAPGARFLDWSRDGTRIAVLTRDNTVHYRDAALKETGKPLVLPETAEAPTAMVLSPDGRRIAIAVDDHVLVHETATGLQALPTLSAAAAPGTIRLSWSPDGDFLAGVGRRDDSGYFAAGAVNVWRVGGIDWRRQICRWTGGSGLSTEEWQSHIGDRHPYVDLCAETK</sequence>
<evidence type="ECO:0000313" key="3">
    <source>
        <dbReference type="EMBL" id="MER6907360.1"/>
    </source>
</evidence>